<accession>A0A5B8MUU9</accession>
<reference evidence="1 2" key="1">
    <citation type="submission" date="2018-07" db="EMBL/GenBank/DDBJ databases">
        <title>The complete nuclear genome of the prasinophyte Chloropicon primus (CCMP1205).</title>
        <authorList>
            <person name="Pombert J.-F."/>
            <person name="Otis C."/>
            <person name="Turmel M."/>
            <person name="Lemieux C."/>
        </authorList>
    </citation>
    <scope>NUCLEOTIDE SEQUENCE [LARGE SCALE GENOMIC DNA]</scope>
    <source>
        <strain evidence="1 2">CCMP1205</strain>
    </source>
</reference>
<organism evidence="1 2">
    <name type="scientific">Chloropicon primus</name>
    <dbReference type="NCBI Taxonomy" id="1764295"/>
    <lineage>
        <taxon>Eukaryota</taxon>
        <taxon>Viridiplantae</taxon>
        <taxon>Chlorophyta</taxon>
        <taxon>Chloropicophyceae</taxon>
        <taxon>Chloropicales</taxon>
        <taxon>Chloropicaceae</taxon>
        <taxon>Chloropicon</taxon>
    </lineage>
</organism>
<dbReference type="AlphaFoldDB" id="A0A5B8MUU9"/>
<proteinExistence type="predicted"/>
<protein>
    <submittedName>
        <fullName evidence="1">Uncharacterized protein</fullName>
    </submittedName>
</protein>
<dbReference type="Proteomes" id="UP000316726">
    <property type="component" value="Chromosome 13"/>
</dbReference>
<sequence>MQCNAVSNWDVGLAVVRQGGPGEAGEGEEEVSAEPVGLCQLHQGVPGGDSNTGNKACENLRNQVLHCWAKGYCEDAVAGYERCYHLAVNRGNLGVHAKTGQLACVREAKNMEKCLKRQRVLPKEL</sequence>
<name>A0A5B8MUU9_9CHLO</name>
<keyword evidence="2" id="KW-1185">Reference proteome</keyword>
<gene>
    <name evidence="1" type="ORF">A3770_13p70960</name>
</gene>
<evidence type="ECO:0000313" key="2">
    <source>
        <dbReference type="Proteomes" id="UP000316726"/>
    </source>
</evidence>
<evidence type="ECO:0000313" key="1">
    <source>
        <dbReference type="EMBL" id="QDZ24578.1"/>
    </source>
</evidence>
<dbReference type="EMBL" id="CP031046">
    <property type="protein sequence ID" value="QDZ24578.1"/>
    <property type="molecule type" value="Genomic_DNA"/>
</dbReference>